<protein>
    <submittedName>
        <fullName evidence="1">Uncharacterized protein</fullName>
    </submittedName>
</protein>
<name>A0AAQ4EW66_AMBAM</name>
<dbReference type="EMBL" id="JARKHS020010161">
    <property type="protein sequence ID" value="KAK8779106.1"/>
    <property type="molecule type" value="Genomic_DNA"/>
</dbReference>
<dbReference type="AlphaFoldDB" id="A0AAQ4EW66"/>
<comment type="caution">
    <text evidence="1">The sequence shown here is derived from an EMBL/GenBank/DDBJ whole genome shotgun (WGS) entry which is preliminary data.</text>
</comment>
<reference evidence="1 2" key="1">
    <citation type="journal article" date="2023" name="Arcadia Sci">
        <title>De novo assembly of a long-read Amblyomma americanum tick genome.</title>
        <authorList>
            <person name="Chou S."/>
            <person name="Poskanzer K.E."/>
            <person name="Rollins M."/>
            <person name="Thuy-Boun P.S."/>
        </authorList>
    </citation>
    <scope>NUCLEOTIDE SEQUENCE [LARGE SCALE GENOMIC DNA]</scope>
    <source>
        <strain evidence="1">F_SG_1</strain>
        <tissue evidence="1">Salivary glands</tissue>
    </source>
</reference>
<evidence type="ECO:0000313" key="1">
    <source>
        <dbReference type="EMBL" id="KAK8779106.1"/>
    </source>
</evidence>
<sequence length="244" mass="28143">MGRNLVWCTFGTFNNNYDRINLEPFCDFGFIPLYTRGRDSFLDDSHPIAQKMIAKAAISVNTSYVINVPHRNNSVAARDMDETAGKAKMVEYWTAKRIYHYAVLDLEIKPWSNLAIHNEVKAVFNLLKYQVMDWVNRSTEWNTLPSLSVSFSLCTRVYNASGAKKIDHPCRGVETFTSAELCLVKRRYKELEISIALFDVECEDWDRNCTGRDLGLRGTERLRETTPYAHNLTYEYLIGRLSCP</sequence>
<organism evidence="1 2">
    <name type="scientific">Amblyomma americanum</name>
    <name type="common">Lone star tick</name>
    <dbReference type="NCBI Taxonomy" id="6943"/>
    <lineage>
        <taxon>Eukaryota</taxon>
        <taxon>Metazoa</taxon>
        <taxon>Ecdysozoa</taxon>
        <taxon>Arthropoda</taxon>
        <taxon>Chelicerata</taxon>
        <taxon>Arachnida</taxon>
        <taxon>Acari</taxon>
        <taxon>Parasitiformes</taxon>
        <taxon>Ixodida</taxon>
        <taxon>Ixodoidea</taxon>
        <taxon>Ixodidae</taxon>
        <taxon>Amblyomminae</taxon>
        <taxon>Amblyomma</taxon>
    </lineage>
</organism>
<accession>A0AAQ4EW66</accession>
<gene>
    <name evidence="1" type="ORF">V5799_019552</name>
</gene>
<keyword evidence="2" id="KW-1185">Reference proteome</keyword>
<proteinExistence type="predicted"/>
<evidence type="ECO:0000313" key="2">
    <source>
        <dbReference type="Proteomes" id="UP001321473"/>
    </source>
</evidence>
<dbReference type="Proteomes" id="UP001321473">
    <property type="component" value="Unassembled WGS sequence"/>
</dbReference>